<reference evidence="2 3" key="1">
    <citation type="submission" date="2017-10" db="EMBL/GenBank/DDBJ databases">
        <title>Development of genomic resources for the powdery mildew, Erysiphe pulchra.</title>
        <authorList>
            <person name="Wadl P.A."/>
            <person name="Mack B.M."/>
            <person name="Moore G."/>
            <person name="Beltz S.B."/>
        </authorList>
    </citation>
    <scope>NUCLEOTIDE SEQUENCE [LARGE SCALE GENOMIC DNA]</scope>
    <source>
        <strain evidence="2">Cflorida</strain>
    </source>
</reference>
<dbReference type="InterPro" id="IPR025476">
    <property type="entry name" value="Helitron_helicase-like"/>
</dbReference>
<dbReference type="Pfam" id="PF14214">
    <property type="entry name" value="Helitron_like_N"/>
    <property type="match status" value="1"/>
</dbReference>
<protein>
    <recommendedName>
        <fullName evidence="1">Helitron helicase-like domain-containing protein</fullName>
    </recommendedName>
</protein>
<feature type="non-terminal residue" evidence="2">
    <location>
        <position position="1"/>
    </location>
</feature>
<dbReference type="AlphaFoldDB" id="A0A2S4PI02"/>
<feature type="non-terminal residue" evidence="2">
    <location>
        <position position="228"/>
    </location>
</feature>
<keyword evidence="3" id="KW-1185">Reference proteome</keyword>
<evidence type="ECO:0000259" key="1">
    <source>
        <dbReference type="Pfam" id="PF14214"/>
    </source>
</evidence>
<evidence type="ECO:0000313" key="3">
    <source>
        <dbReference type="Proteomes" id="UP000237438"/>
    </source>
</evidence>
<dbReference type="EMBL" id="PEDP01009919">
    <property type="protein sequence ID" value="POS81665.1"/>
    <property type="molecule type" value="Genomic_DNA"/>
</dbReference>
<dbReference type="STRING" id="225359.A0A2S4PI02"/>
<comment type="caution">
    <text evidence="2">The sequence shown here is derived from an EMBL/GenBank/DDBJ whole genome shotgun (WGS) entry which is preliminary data.</text>
</comment>
<gene>
    <name evidence="2" type="ORF">EPUL_005894</name>
</gene>
<proteinExistence type="predicted"/>
<evidence type="ECO:0000313" key="2">
    <source>
        <dbReference type="EMBL" id="POS81665.1"/>
    </source>
</evidence>
<sequence>LRLLQESELEGSLRVVLNPDFRLVVEPHTDRRRYNLPTTDQVAMVIPDGADRNARDVSTTIPWREVVPTIVLRYSTVRADLYSGVMDALRSDRADQIGDPVILAASYVGGDRFIARCYQVCAILNFFCFLNSRNSTLDEFDFEILILESKFTKKITNMLVKSAMAIARALGNPLVFTTITANPSWSEISAELEHNQTPDSRPDLIAKVFKLKLDQMLHDLKERYVCGV</sequence>
<dbReference type="OrthoDB" id="3366231at2759"/>
<name>A0A2S4PI02_9PEZI</name>
<feature type="domain" description="Helitron helicase-like" evidence="1">
    <location>
        <begin position="152"/>
        <end position="227"/>
    </location>
</feature>
<dbReference type="Proteomes" id="UP000237438">
    <property type="component" value="Unassembled WGS sequence"/>
</dbReference>
<organism evidence="2 3">
    <name type="scientific">Erysiphe pulchra</name>
    <dbReference type="NCBI Taxonomy" id="225359"/>
    <lineage>
        <taxon>Eukaryota</taxon>
        <taxon>Fungi</taxon>
        <taxon>Dikarya</taxon>
        <taxon>Ascomycota</taxon>
        <taxon>Pezizomycotina</taxon>
        <taxon>Leotiomycetes</taxon>
        <taxon>Erysiphales</taxon>
        <taxon>Erysiphaceae</taxon>
        <taxon>Erysiphe</taxon>
    </lineage>
</organism>
<accession>A0A2S4PI02</accession>